<comment type="caution">
    <text evidence="1">The sequence shown here is derived from an EMBL/GenBank/DDBJ whole genome shotgun (WGS) entry which is preliminary data.</text>
</comment>
<evidence type="ECO:0000313" key="1">
    <source>
        <dbReference type="EMBL" id="MBW4661578.1"/>
    </source>
</evidence>
<dbReference type="EMBL" id="JAHHHD010000040">
    <property type="protein sequence ID" value="MBW4661578.1"/>
    <property type="molecule type" value="Genomic_DNA"/>
</dbReference>
<evidence type="ECO:0000313" key="2">
    <source>
        <dbReference type="Proteomes" id="UP000757435"/>
    </source>
</evidence>
<protein>
    <submittedName>
        <fullName evidence="1">Uncharacterized protein</fullName>
    </submittedName>
</protein>
<dbReference type="Proteomes" id="UP000757435">
    <property type="component" value="Unassembled WGS sequence"/>
</dbReference>
<gene>
    <name evidence="1" type="ORF">KME15_23155</name>
</gene>
<organism evidence="1 2">
    <name type="scientific">Drouetiella hepatica Uher 2000/2452</name>
    <dbReference type="NCBI Taxonomy" id="904376"/>
    <lineage>
        <taxon>Bacteria</taxon>
        <taxon>Bacillati</taxon>
        <taxon>Cyanobacteriota</taxon>
        <taxon>Cyanophyceae</taxon>
        <taxon>Oculatellales</taxon>
        <taxon>Oculatellaceae</taxon>
        <taxon>Drouetiella</taxon>
    </lineage>
</organism>
<sequence length="176" mass="19287">MSDSSLVVPNPVTFEQAIAITQSLLAAMESGISAAQIQSTIADLVHSENGARGFFVTYLTDERLLADEPSTAVVQALQSAPETVAELLVKNLAMSTAMAIAHRRNHNEEMAQGSDRVQRRTTQLIHQVKLSEVSLKAQKLLHSVVTGAGEYQTFLDRWGYDDEQRQRIGEALQPLV</sequence>
<reference evidence="1" key="1">
    <citation type="submission" date="2021-05" db="EMBL/GenBank/DDBJ databases">
        <authorList>
            <person name="Pietrasiak N."/>
            <person name="Ward R."/>
            <person name="Stajich J.E."/>
            <person name="Kurbessoian T."/>
        </authorList>
    </citation>
    <scope>NUCLEOTIDE SEQUENCE</scope>
    <source>
        <strain evidence="1">UHER 2000/2452</strain>
    </source>
</reference>
<reference evidence="1" key="2">
    <citation type="journal article" date="2022" name="Microbiol. Resour. Announc.">
        <title>Metagenome Sequencing to Explore Phylogenomics of Terrestrial Cyanobacteria.</title>
        <authorList>
            <person name="Ward R.D."/>
            <person name="Stajich J.E."/>
            <person name="Johansen J.R."/>
            <person name="Huntemann M."/>
            <person name="Clum A."/>
            <person name="Foster B."/>
            <person name="Foster B."/>
            <person name="Roux S."/>
            <person name="Palaniappan K."/>
            <person name="Varghese N."/>
            <person name="Mukherjee S."/>
            <person name="Reddy T.B.K."/>
            <person name="Daum C."/>
            <person name="Copeland A."/>
            <person name="Chen I.A."/>
            <person name="Ivanova N.N."/>
            <person name="Kyrpides N.C."/>
            <person name="Shapiro N."/>
            <person name="Eloe-Fadrosh E.A."/>
            <person name="Pietrasiak N."/>
        </authorList>
    </citation>
    <scope>NUCLEOTIDE SEQUENCE</scope>
    <source>
        <strain evidence="1">UHER 2000/2452</strain>
    </source>
</reference>
<dbReference type="InterPro" id="IPR016780">
    <property type="entry name" value="UCP020893"/>
</dbReference>
<dbReference type="PIRSF" id="PIRSF020893">
    <property type="entry name" value="UCP020893"/>
    <property type="match status" value="1"/>
</dbReference>
<proteinExistence type="predicted"/>
<accession>A0A951QI05</accession>
<name>A0A951QI05_9CYAN</name>
<dbReference type="AlphaFoldDB" id="A0A951QI05"/>